<name>A0A8M1KHB3_CLUHA</name>
<dbReference type="OrthoDB" id="10683963at2759"/>
<evidence type="ECO:0000313" key="3">
    <source>
        <dbReference type="Proteomes" id="UP000515152"/>
    </source>
</evidence>
<feature type="compositionally biased region" description="Basic and acidic residues" evidence="2">
    <location>
        <begin position="534"/>
        <end position="543"/>
    </location>
</feature>
<proteinExistence type="predicted"/>
<accession>A0A8M1KHB3</accession>
<feature type="compositionally biased region" description="Basic and acidic residues" evidence="2">
    <location>
        <begin position="336"/>
        <end position="365"/>
    </location>
</feature>
<feature type="coiled-coil region" evidence="1">
    <location>
        <begin position="73"/>
        <end position="130"/>
    </location>
</feature>
<dbReference type="KEGG" id="char:116220166"/>
<dbReference type="Proteomes" id="UP000515152">
    <property type="component" value="Chromosome 4"/>
</dbReference>
<feature type="compositionally biased region" description="Basic and acidic residues" evidence="2">
    <location>
        <begin position="502"/>
        <end position="523"/>
    </location>
</feature>
<feature type="region of interest" description="Disordered" evidence="2">
    <location>
        <begin position="142"/>
        <end position="167"/>
    </location>
</feature>
<dbReference type="RefSeq" id="XP_042563461.1">
    <property type="nucleotide sequence ID" value="XM_042707527.1"/>
</dbReference>
<feature type="region of interest" description="Disordered" evidence="2">
    <location>
        <begin position="715"/>
        <end position="860"/>
    </location>
</feature>
<feature type="region of interest" description="Disordered" evidence="2">
    <location>
        <begin position="336"/>
        <end position="389"/>
    </location>
</feature>
<keyword evidence="3" id="KW-1185">Reference proteome</keyword>
<evidence type="ECO:0000256" key="2">
    <source>
        <dbReference type="SAM" id="MobiDB-lite"/>
    </source>
</evidence>
<feature type="region of interest" description="Disordered" evidence="2">
    <location>
        <begin position="231"/>
        <end position="250"/>
    </location>
</feature>
<dbReference type="GeneID" id="116220166"/>
<feature type="compositionally biased region" description="Acidic residues" evidence="2">
    <location>
        <begin position="817"/>
        <end position="829"/>
    </location>
</feature>
<dbReference type="AlphaFoldDB" id="A0A8M1KHB3"/>
<feature type="compositionally biased region" description="Basic and acidic residues" evidence="2">
    <location>
        <begin position="468"/>
        <end position="493"/>
    </location>
</feature>
<keyword evidence="1" id="KW-0175">Coiled coil</keyword>
<feature type="region of interest" description="Disordered" evidence="2">
    <location>
        <begin position="264"/>
        <end position="304"/>
    </location>
</feature>
<feature type="compositionally biased region" description="Basic and acidic residues" evidence="2">
    <location>
        <begin position="554"/>
        <end position="569"/>
    </location>
</feature>
<evidence type="ECO:0000256" key="1">
    <source>
        <dbReference type="SAM" id="Coils"/>
    </source>
</evidence>
<protein>
    <submittedName>
        <fullName evidence="4">Trichohyalin-like</fullName>
    </submittedName>
</protein>
<feature type="compositionally biased region" description="Acidic residues" evidence="2">
    <location>
        <begin position="840"/>
        <end position="851"/>
    </location>
</feature>
<feature type="compositionally biased region" description="Basic and acidic residues" evidence="2">
    <location>
        <begin position="376"/>
        <end position="389"/>
    </location>
</feature>
<feature type="region of interest" description="Disordered" evidence="2">
    <location>
        <begin position="441"/>
        <end position="689"/>
    </location>
</feature>
<feature type="compositionally biased region" description="Basic and acidic residues" evidence="2">
    <location>
        <begin position="623"/>
        <end position="669"/>
    </location>
</feature>
<feature type="region of interest" description="Disordered" evidence="2">
    <location>
        <begin position="190"/>
        <end position="215"/>
    </location>
</feature>
<evidence type="ECO:0000313" key="4">
    <source>
        <dbReference type="RefSeq" id="XP_042563461.1"/>
    </source>
</evidence>
<sequence>MKYFVFQLSLEKTEWQVLAEADQIAQQEKLREIQRQRDTEIYIERMREMERVSDIERQQVRMREWERMRDIERKRERELVEELTRKEMKQEENVMKDMKERLYDRQRTLEKQLEEQIRKMDRENETRDKEMRLKVMEEKCARAREMEQKRQKERVRESESKRQREGEAKILEMERKLEKTRVVTQRREEGLLGQIEHEQETKMEAPRHIETTMRKERLRHLDIQRELEQVKEECQDMGSEVRRERDRESTLREHIEISERRLDTERRELEKQQEMKKQLKKMEQKFEMERKRHDERWRETEDKTRELERMLETERKVAQRRDQELLKLREELEKEKQEKLMKMERQREIEREEKRTTVREKEHEKKLKPRGRNAARKTDEDERLTEVTKQDTKEVKNLWNEGMNCAEEIKLKVVKGKREGLQEGQQIMDEELFIKKERMSARKNKMEGEGEREMEGQQMERCGQLDEEINRNFEKEREMEQKKSEERCSELRKSRQKKRKEKAQELEKQRKQEEEDAVQEDKKKCKKKTLCVKGDTETQKLNEAKTNTATQENGWKDKSDEDKDGKWTKEPMGGQTHLRNMDIQEENERQKEQEKKSADILKENEQREKAYQEEQRQQQQQREAQEKERQKELERQRETEKEKEIDKQREIQKQTHVEKQDQEQPKMEAKAQIQTNDKPMEVTGQRSECQNITNKQAINYPAKVKGRRMLCQPMVQATGNQKPKPRRVKSHIQTKTKQTPDPAETLPVTELTSTATDYPQTTCQAVEQSDSDEQPRRDNTAIMPSEKEDEPQVNTAGQVAQSSRNPSQAQSLASDGSDGEEMNGGEEQAENTSLRSADEMAQEEIPADAESIETGQSGWVQKERSVRRKVFGWVNEKAKNYYQKKIDRTHVREEEEGHIFYLPCKISDMFMSFHSCIPD</sequence>
<feature type="compositionally biased region" description="Polar residues" evidence="2">
    <location>
        <begin position="544"/>
        <end position="553"/>
    </location>
</feature>
<reference evidence="4" key="1">
    <citation type="submission" date="2025-08" db="UniProtKB">
        <authorList>
            <consortium name="RefSeq"/>
        </authorList>
    </citation>
    <scope>IDENTIFICATION</scope>
</reference>
<gene>
    <name evidence="4" type="primary">LOC116220166</name>
</gene>
<feature type="compositionally biased region" description="Polar residues" evidence="2">
    <location>
        <begin position="792"/>
        <end position="814"/>
    </location>
</feature>
<feature type="compositionally biased region" description="Basic and acidic residues" evidence="2">
    <location>
        <begin position="579"/>
        <end position="616"/>
    </location>
</feature>
<organism evidence="3 4">
    <name type="scientific">Clupea harengus</name>
    <name type="common">Atlantic herring</name>
    <dbReference type="NCBI Taxonomy" id="7950"/>
    <lineage>
        <taxon>Eukaryota</taxon>
        <taxon>Metazoa</taxon>
        <taxon>Chordata</taxon>
        <taxon>Craniata</taxon>
        <taxon>Vertebrata</taxon>
        <taxon>Euteleostomi</taxon>
        <taxon>Actinopterygii</taxon>
        <taxon>Neopterygii</taxon>
        <taxon>Teleostei</taxon>
        <taxon>Clupei</taxon>
        <taxon>Clupeiformes</taxon>
        <taxon>Clupeoidei</taxon>
        <taxon>Clupeidae</taxon>
        <taxon>Clupea</taxon>
    </lineage>
</organism>
<feature type="compositionally biased region" description="Basic residues" evidence="2">
    <location>
        <begin position="723"/>
        <end position="734"/>
    </location>
</feature>
<feature type="compositionally biased region" description="Basic and acidic residues" evidence="2">
    <location>
        <begin position="441"/>
        <end position="455"/>
    </location>
</feature>
<feature type="compositionally biased region" description="Polar residues" evidence="2">
    <location>
        <begin position="750"/>
        <end position="768"/>
    </location>
</feature>
<feature type="compositionally biased region" description="Basic residues" evidence="2">
    <location>
        <begin position="366"/>
        <end position="375"/>
    </location>
</feature>